<dbReference type="NCBIfam" id="TIGR00681">
    <property type="entry name" value="kdpC"/>
    <property type="match status" value="1"/>
</dbReference>
<dbReference type="NCBIfam" id="NF010600">
    <property type="entry name" value="PRK13995.1"/>
    <property type="match status" value="1"/>
</dbReference>
<dbReference type="OrthoDB" id="9809491at2"/>
<reference evidence="12 13" key="1">
    <citation type="submission" date="2017-04" db="EMBL/GenBank/DDBJ databases">
        <authorList>
            <person name="Afonso C.L."/>
            <person name="Miller P.J."/>
            <person name="Scott M.A."/>
            <person name="Spackman E."/>
            <person name="Goraichik I."/>
            <person name="Dimitrov K.M."/>
            <person name="Suarez D.L."/>
            <person name="Swayne D.E."/>
        </authorList>
    </citation>
    <scope>NUCLEOTIDE SEQUENCE [LARGE SCALE GENOMIC DNA]</scope>
    <source>
        <strain evidence="12 13">LMG26642</strain>
    </source>
</reference>
<dbReference type="PIRSF" id="PIRSF001296">
    <property type="entry name" value="K_ATPase_KdpC"/>
    <property type="match status" value="1"/>
</dbReference>
<dbReference type="GO" id="GO:0005886">
    <property type="term" value="C:plasma membrane"/>
    <property type="evidence" value="ECO:0007669"/>
    <property type="project" value="UniProtKB-SubCell"/>
</dbReference>
<keyword evidence="10 11" id="KW-0472">Membrane</keyword>
<dbReference type="GO" id="GO:0005524">
    <property type="term" value="F:ATP binding"/>
    <property type="evidence" value="ECO:0007669"/>
    <property type="project" value="UniProtKB-UniRule"/>
</dbReference>
<sequence length="210" mass="23095">MKKVMLELKTPFLISIVFLFICGLAYPLLMTGVSQVIFPKQANGSLVMVNDEIVGSKLIGQKFTDPRFMKSRPSAVNYNTYTIEEKNEGLYSGVASGSTNFAATNPELEKRVEKDMAYFLQTNPSIKKSQIPTDLLTASGSGLDPHISYESALVQLPEISETSGLNQDELQKIVKKNTENKFIGIFGEKIVNVLGVNIDIAKKIDVVIGK</sequence>
<dbReference type="PANTHER" id="PTHR30042">
    <property type="entry name" value="POTASSIUM-TRANSPORTING ATPASE C CHAIN"/>
    <property type="match status" value="1"/>
</dbReference>
<evidence type="ECO:0000256" key="10">
    <source>
        <dbReference type="ARBA" id="ARBA00023136"/>
    </source>
</evidence>
<proteinExistence type="inferred from homology"/>
<evidence type="ECO:0000313" key="13">
    <source>
        <dbReference type="Proteomes" id="UP000193435"/>
    </source>
</evidence>
<comment type="subcellular location">
    <subcellularLocation>
        <location evidence="11">Cell membrane</location>
        <topology evidence="11">Single-pass membrane protein</topology>
    </subcellularLocation>
</comment>
<evidence type="ECO:0000256" key="3">
    <source>
        <dbReference type="ARBA" id="ARBA00022538"/>
    </source>
</evidence>
<dbReference type="AlphaFoldDB" id="A0A1X7MWI1"/>
<comment type="function">
    <text evidence="11">Part of the high-affinity ATP-driven potassium transport (or Kdp) system, which catalyzes the hydrolysis of ATP coupled with the electrogenic transport of potassium into the cytoplasm. This subunit acts as a catalytic chaperone that increases the ATP-binding affinity of the ATP-hydrolyzing subunit KdpB by the formation of a transient KdpB/KdpC/ATP ternary complex.</text>
</comment>
<evidence type="ECO:0000256" key="6">
    <source>
        <dbReference type="ARBA" id="ARBA00022840"/>
    </source>
</evidence>
<keyword evidence="4 11" id="KW-0812">Transmembrane</keyword>
<keyword evidence="13" id="KW-1185">Reference proteome</keyword>
<dbReference type="InterPro" id="IPR003820">
    <property type="entry name" value="KdpC"/>
</dbReference>
<evidence type="ECO:0000256" key="11">
    <source>
        <dbReference type="HAMAP-Rule" id="MF_00276"/>
    </source>
</evidence>
<keyword evidence="2 11" id="KW-1003">Cell membrane</keyword>
<keyword evidence="5 11" id="KW-0547">Nucleotide-binding</keyword>
<keyword evidence="7 11" id="KW-0630">Potassium</keyword>
<dbReference type="STRING" id="1073423.SAMN04488700_1025"/>
<evidence type="ECO:0000256" key="4">
    <source>
        <dbReference type="ARBA" id="ARBA00022692"/>
    </source>
</evidence>
<name>A0A1X7MWI1_9LACT</name>
<accession>A0A1X7MWI1</accession>
<dbReference type="HAMAP" id="MF_00276">
    <property type="entry name" value="KdpC"/>
    <property type="match status" value="1"/>
</dbReference>
<dbReference type="PANTHER" id="PTHR30042:SF2">
    <property type="entry name" value="POTASSIUM-TRANSPORTING ATPASE KDPC SUBUNIT"/>
    <property type="match status" value="1"/>
</dbReference>
<keyword evidence="9 11" id="KW-0406">Ion transport</keyword>
<dbReference type="Pfam" id="PF02669">
    <property type="entry name" value="KdpC"/>
    <property type="match status" value="1"/>
</dbReference>
<evidence type="ECO:0000256" key="7">
    <source>
        <dbReference type="ARBA" id="ARBA00022958"/>
    </source>
</evidence>
<dbReference type="NCBIfam" id="NF001454">
    <property type="entry name" value="PRK00315.1"/>
    <property type="match status" value="1"/>
</dbReference>
<evidence type="ECO:0000256" key="2">
    <source>
        <dbReference type="ARBA" id="ARBA00022475"/>
    </source>
</evidence>
<dbReference type="Proteomes" id="UP000193435">
    <property type="component" value="Unassembled WGS sequence"/>
</dbReference>
<keyword evidence="8 11" id="KW-1133">Transmembrane helix</keyword>
<protein>
    <recommendedName>
        <fullName evidence="11">Potassium-transporting ATPase KdpC subunit</fullName>
    </recommendedName>
    <alternativeName>
        <fullName evidence="11">ATP phosphohydrolase [potassium-transporting] C chain</fullName>
    </alternativeName>
    <alternativeName>
        <fullName evidence="11">Potassium-binding and translocating subunit C</fullName>
    </alternativeName>
    <alternativeName>
        <fullName evidence="11">Potassium-translocating ATPase C chain</fullName>
    </alternativeName>
</protein>
<comment type="similarity">
    <text evidence="11">Belongs to the KdpC family.</text>
</comment>
<dbReference type="RefSeq" id="WP_085559222.1">
    <property type="nucleotide sequence ID" value="NZ_FOAH01000001.1"/>
</dbReference>
<organism evidence="12 13">
    <name type="scientific">Carnobacterium iners</name>
    <dbReference type="NCBI Taxonomy" id="1073423"/>
    <lineage>
        <taxon>Bacteria</taxon>
        <taxon>Bacillati</taxon>
        <taxon>Bacillota</taxon>
        <taxon>Bacilli</taxon>
        <taxon>Lactobacillales</taxon>
        <taxon>Carnobacteriaceae</taxon>
        <taxon>Carnobacterium</taxon>
    </lineage>
</organism>
<dbReference type="EMBL" id="FXBJ01000002">
    <property type="protein sequence ID" value="SMH29067.1"/>
    <property type="molecule type" value="Genomic_DNA"/>
</dbReference>
<evidence type="ECO:0000256" key="5">
    <source>
        <dbReference type="ARBA" id="ARBA00022741"/>
    </source>
</evidence>
<keyword evidence="6 11" id="KW-0067">ATP-binding</keyword>
<evidence type="ECO:0000256" key="1">
    <source>
        <dbReference type="ARBA" id="ARBA00022448"/>
    </source>
</evidence>
<evidence type="ECO:0000256" key="9">
    <source>
        <dbReference type="ARBA" id="ARBA00023065"/>
    </source>
</evidence>
<feature type="transmembrane region" description="Helical" evidence="11">
    <location>
        <begin position="12"/>
        <end position="38"/>
    </location>
</feature>
<gene>
    <name evidence="11" type="primary">kdpC</name>
    <name evidence="12" type="ORF">SAMN04488700_1025</name>
</gene>
<comment type="subunit">
    <text evidence="11">The system is composed of three essential subunits: KdpA, KdpB and KdpC.</text>
</comment>
<evidence type="ECO:0000313" key="12">
    <source>
        <dbReference type="EMBL" id="SMH29067.1"/>
    </source>
</evidence>
<keyword evidence="1 11" id="KW-0813">Transport</keyword>
<keyword evidence="3 11" id="KW-0633">Potassium transport</keyword>
<evidence type="ECO:0000256" key="8">
    <source>
        <dbReference type="ARBA" id="ARBA00022989"/>
    </source>
</evidence>
<dbReference type="GO" id="GO:0008556">
    <property type="term" value="F:P-type potassium transmembrane transporter activity"/>
    <property type="evidence" value="ECO:0007669"/>
    <property type="project" value="InterPro"/>
</dbReference>